<dbReference type="UniPathway" id="UPA00214"/>
<evidence type="ECO:0000256" key="5">
    <source>
        <dbReference type="ARBA" id="ARBA00013189"/>
    </source>
</evidence>
<keyword evidence="7 10" id="KW-0520">NAD</keyword>
<dbReference type="Proteomes" id="UP000253426">
    <property type="component" value="Unassembled WGS sequence"/>
</dbReference>
<evidence type="ECO:0000259" key="11">
    <source>
        <dbReference type="Pfam" id="PF01370"/>
    </source>
</evidence>
<dbReference type="GO" id="GO:0003978">
    <property type="term" value="F:UDP-glucose 4-epimerase activity"/>
    <property type="evidence" value="ECO:0007669"/>
    <property type="project" value="UniProtKB-UniRule"/>
</dbReference>
<feature type="domain" description="NAD-dependent epimerase/dehydratase" evidence="11">
    <location>
        <begin position="7"/>
        <end position="256"/>
    </location>
</feature>
<reference evidence="12 13" key="1">
    <citation type="submission" date="2018-06" db="EMBL/GenBank/DDBJ databases">
        <title>Genomic Encyclopedia of Type Strains, Phase IV (KMG-IV): sequencing the most valuable type-strain genomes for metagenomic binning, comparative biology and taxonomic classification.</title>
        <authorList>
            <person name="Goeker M."/>
        </authorList>
    </citation>
    <scope>NUCLEOTIDE SEQUENCE [LARGE SCALE GENOMIC DNA]</scope>
    <source>
        <strain evidence="12 13">DSM 25532</strain>
    </source>
</reference>
<dbReference type="AlphaFoldDB" id="A0A366HG23"/>
<comment type="catalytic activity">
    <reaction evidence="1 10">
        <text>UDP-alpha-D-glucose = UDP-alpha-D-galactose</text>
        <dbReference type="Rhea" id="RHEA:22168"/>
        <dbReference type="ChEBI" id="CHEBI:58885"/>
        <dbReference type="ChEBI" id="CHEBI:66914"/>
        <dbReference type="EC" id="5.1.3.2"/>
    </reaction>
</comment>
<keyword evidence="9 10" id="KW-0119">Carbohydrate metabolism</keyword>
<evidence type="ECO:0000313" key="13">
    <source>
        <dbReference type="Proteomes" id="UP000253426"/>
    </source>
</evidence>
<dbReference type="InterPro" id="IPR005886">
    <property type="entry name" value="UDP_G4E"/>
</dbReference>
<dbReference type="CDD" id="cd05247">
    <property type="entry name" value="UDP_G4E_1_SDR_e"/>
    <property type="match status" value="1"/>
</dbReference>
<comment type="subunit">
    <text evidence="10">Homodimer.</text>
</comment>
<dbReference type="GO" id="GO:0006012">
    <property type="term" value="P:galactose metabolic process"/>
    <property type="evidence" value="ECO:0007669"/>
    <property type="project" value="UniProtKB-UniPathway"/>
</dbReference>
<comment type="pathway">
    <text evidence="3 10">Carbohydrate metabolism; galactose metabolism.</text>
</comment>
<keyword evidence="13" id="KW-1185">Reference proteome</keyword>
<dbReference type="SUPFAM" id="SSF51735">
    <property type="entry name" value="NAD(P)-binding Rossmann-fold domains"/>
    <property type="match status" value="1"/>
</dbReference>
<name>A0A366HG23_9BACT</name>
<dbReference type="EC" id="5.1.3.2" evidence="5 10"/>
<gene>
    <name evidence="12" type="ORF">DES53_107346</name>
</gene>
<evidence type="ECO:0000256" key="9">
    <source>
        <dbReference type="ARBA" id="ARBA00023277"/>
    </source>
</evidence>
<dbReference type="PANTHER" id="PTHR43725">
    <property type="entry name" value="UDP-GLUCOSE 4-EPIMERASE"/>
    <property type="match status" value="1"/>
</dbReference>
<comment type="caution">
    <text evidence="12">The sequence shown here is derived from an EMBL/GenBank/DDBJ whole genome shotgun (WGS) entry which is preliminary data.</text>
</comment>
<dbReference type="RefSeq" id="WP_113960136.1">
    <property type="nucleotide sequence ID" value="NZ_QNRR01000007.1"/>
</dbReference>
<protein>
    <recommendedName>
        <fullName evidence="6 10">UDP-glucose 4-epimerase</fullName>
        <ecNumber evidence="5 10">5.1.3.2</ecNumber>
    </recommendedName>
</protein>
<dbReference type="InterPro" id="IPR036291">
    <property type="entry name" value="NAD(P)-bd_dom_sf"/>
</dbReference>
<evidence type="ECO:0000313" key="12">
    <source>
        <dbReference type="EMBL" id="RBP41513.1"/>
    </source>
</evidence>
<dbReference type="Gene3D" id="3.90.25.10">
    <property type="entry name" value="UDP-galactose 4-epimerase, domain 1"/>
    <property type="match status" value="1"/>
</dbReference>
<keyword evidence="8 10" id="KW-0413">Isomerase</keyword>
<dbReference type="NCBIfam" id="TIGR01179">
    <property type="entry name" value="galE"/>
    <property type="match status" value="1"/>
</dbReference>
<evidence type="ECO:0000256" key="4">
    <source>
        <dbReference type="ARBA" id="ARBA00007637"/>
    </source>
</evidence>
<evidence type="ECO:0000256" key="1">
    <source>
        <dbReference type="ARBA" id="ARBA00000083"/>
    </source>
</evidence>
<evidence type="ECO:0000256" key="10">
    <source>
        <dbReference type="RuleBase" id="RU366046"/>
    </source>
</evidence>
<comment type="similarity">
    <text evidence="4 10">Belongs to the NAD(P)-dependent epimerase/dehydratase family.</text>
</comment>
<dbReference type="PANTHER" id="PTHR43725:SF53">
    <property type="entry name" value="UDP-ARABINOSE 4-EPIMERASE 1"/>
    <property type="match status" value="1"/>
</dbReference>
<dbReference type="EMBL" id="QNRR01000007">
    <property type="protein sequence ID" value="RBP41513.1"/>
    <property type="molecule type" value="Genomic_DNA"/>
</dbReference>
<evidence type="ECO:0000256" key="3">
    <source>
        <dbReference type="ARBA" id="ARBA00004947"/>
    </source>
</evidence>
<dbReference type="InterPro" id="IPR001509">
    <property type="entry name" value="Epimerase_deHydtase"/>
</dbReference>
<proteinExistence type="inferred from homology"/>
<dbReference type="Gene3D" id="3.40.50.720">
    <property type="entry name" value="NAD(P)-binding Rossmann-like Domain"/>
    <property type="match status" value="1"/>
</dbReference>
<dbReference type="OrthoDB" id="9811743at2"/>
<evidence type="ECO:0000256" key="2">
    <source>
        <dbReference type="ARBA" id="ARBA00001911"/>
    </source>
</evidence>
<evidence type="ECO:0000256" key="7">
    <source>
        <dbReference type="ARBA" id="ARBA00023027"/>
    </source>
</evidence>
<comment type="cofactor">
    <cofactor evidence="2 10">
        <name>NAD(+)</name>
        <dbReference type="ChEBI" id="CHEBI:57540"/>
    </cofactor>
</comment>
<evidence type="ECO:0000256" key="8">
    <source>
        <dbReference type="ARBA" id="ARBA00023235"/>
    </source>
</evidence>
<organism evidence="12 13">
    <name type="scientific">Roseimicrobium gellanilyticum</name>
    <dbReference type="NCBI Taxonomy" id="748857"/>
    <lineage>
        <taxon>Bacteria</taxon>
        <taxon>Pseudomonadati</taxon>
        <taxon>Verrucomicrobiota</taxon>
        <taxon>Verrucomicrobiia</taxon>
        <taxon>Verrucomicrobiales</taxon>
        <taxon>Verrucomicrobiaceae</taxon>
        <taxon>Roseimicrobium</taxon>
    </lineage>
</organism>
<accession>A0A366HG23</accession>
<evidence type="ECO:0000256" key="6">
    <source>
        <dbReference type="ARBA" id="ARBA00018569"/>
    </source>
</evidence>
<dbReference type="Pfam" id="PF01370">
    <property type="entry name" value="Epimerase"/>
    <property type="match status" value="1"/>
</dbReference>
<sequence length="336" mass="36750">MAKGTLLITGGAGYIGSHTVKQLLQRGEKVVVLDNLVFGHREALPLDRVTLVEGDMGNAALVEKIFAEHQPEAVLHFAAFAFVGESVTDPLKYYRNNLAAPLTLLEAMQRHGVKEFIFSSTCATYGNPQFIPMNETHPQDPVNPYGASKHMLERVLKDCDTAWGLKSVFLRYFNASGCDLEGEIGEDHNPETHLIPRILMAATGELESITVFGTDYPTPDGTCIRDYIHVNDLADAHALALEHLRKGGESVAVNLGTGRGFSVREIISTAERVTGKTIPVTYGPRRAGDPPELVADPAKAKALLGWEARHKEPQAHIESAWKWMTGPRKGRYAATS</sequence>